<proteinExistence type="predicted"/>
<dbReference type="InterPro" id="IPR008621">
    <property type="entry name" value="Cbb3-typ_cyt_oxidase_comp"/>
</dbReference>
<evidence type="ECO:0000313" key="2">
    <source>
        <dbReference type="EMBL" id="MFD1342571.1"/>
    </source>
</evidence>
<evidence type="ECO:0000256" key="1">
    <source>
        <dbReference type="SAM" id="Phobius"/>
    </source>
</evidence>
<gene>
    <name evidence="2" type="ORF">ACFQ4E_09090</name>
</gene>
<name>A0ABW3ZHN9_9RHOB</name>
<accession>A0ABW3ZHN9</accession>
<evidence type="ECO:0000313" key="3">
    <source>
        <dbReference type="Proteomes" id="UP001597135"/>
    </source>
</evidence>
<protein>
    <submittedName>
        <fullName evidence="2">Cbb3-type cytochrome c oxidase subunit 3</fullName>
    </submittedName>
</protein>
<keyword evidence="1" id="KW-0472">Membrane</keyword>
<organism evidence="2 3">
    <name type="scientific">Litorisediminicola beolgyonensis</name>
    <dbReference type="NCBI Taxonomy" id="1173614"/>
    <lineage>
        <taxon>Bacteria</taxon>
        <taxon>Pseudomonadati</taxon>
        <taxon>Pseudomonadota</taxon>
        <taxon>Alphaproteobacteria</taxon>
        <taxon>Rhodobacterales</taxon>
        <taxon>Paracoccaceae</taxon>
        <taxon>Litorisediminicola</taxon>
    </lineage>
</organism>
<dbReference type="Pfam" id="PF05545">
    <property type="entry name" value="FixQ"/>
    <property type="match status" value="1"/>
</dbReference>
<feature type="transmembrane region" description="Helical" evidence="1">
    <location>
        <begin position="15"/>
        <end position="32"/>
    </location>
</feature>
<comment type="caution">
    <text evidence="2">The sequence shown here is derived from an EMBL/GenBank/DDBJ whole genome shotgun (WGS) entry which is preliminary data.</text>
</comment>
<dbReference type="EMBL" id="JBHTMU010000013">
    <property type="protein sequence ID" value="MFD1342571.1"/>
    <property type="molecule type" value="Genomic_DNA"/>
</dbReference>
<dbReference type="Proteomes" id="UP001597135">
    <property type="component" value="Unassembled WGS sequence"/>
</dbReference>
<sequence length="65" mass="7566">MHDTYTILREFADSWVLLALTTFFVATCLWVFRPGARSLHEDAARAIFREEPETGRDTFSKEDAR</sequence>
<keyword evidence="1" id="KW-1133">Transmembrane helix</keyword>
<reference evidence="3" key="1">
    <citation type="journal article" date="2019" name="Int. J. Syst. Evol. Microbiol.">
        <title>The Global Catalogue of Microorganisms (GCM) 10K type strain sequencing project: providing services to taxonomists for standard genome sequencing and annotation.</title>
        <authorList>
            <consortium name="The Broad Institute Genomics Platform"/>
            <consortium name="The Broad Institute Genome Sequencing Center for Infectious Disease"/>
            <person name="Wu L."/>
            <person name="Ma J."/>
        </authorList>
    </citation>
    <scope>NUCLEOTIDE SEQUENCE [LARGE SCALE GENOMIC DNA]</scope>
    <source>
        <strain evidence="3">CCUG 62953</strain>
    </source>
</reference>
<keyword evidence="1" id="KW-0812">Transmembrane</keyword>
<keyword evidence="3" id="KW-1185">Reference proteome</keyword>
<dbReference type="RefSeq" id="WP_386802759.1">
    <property type="nucleotide sequence ID" value="NZ_JBHTMU010000013.1"/>
</dbReference>
<dbReference type="CDD" id="cd01324">
    <property type="entry name" value="cbb3_Oxidase_CcoQ"/>
    <property type="match status" value="1"/>
</dbReference>